<feature type="domain" description="Polymerase/histidinol phosphatase N-terminal" evidence="1">
    <location>
        <begin position="2"/>
        <end position="75"/>
    </location>
</feature>
<dbReference type="InterPro" id="IPR004013">
    <property type="entry name" value="PHP_dom"/>
</dbReference>
<protein>
    <submittedName>
        <fullName evidence="2">PHP domain protein</fullName>
    </submittedName>
</protein>
<dbReference type="Proteomes" id="UP000004662">
    <property type="component" value="Chromosome"/>
</dbReference>
<name>G7Q4G6_9BACT</name>
<dbReference type="OrthoDB" id="9808747at2"/>
<dbReference type="RefSeq" id="WP_009180601.1">
    <property type="nucleotide sequence ID" value="NZ_CM001368.1"/>
</dbReference>
<reference evidence="3" key="1">
    <citation type="journal article" date="2015" name="Genome Announc.">
        <title>High-Quality Draft Genome Sequence of Desulfovibrio carbinoliphilus FW-101-2B, an Organic Acid-Oxidizing Sulfate-Reducing Bacterium Isolated from Uranium(VI)-Contaminated Groundwater.</title>
        <authorList>
            <person name="Ramsay B.D."/>
            <person name="Hwang C."/>
            <person name="Woo H.L."/>
            <person name="Carroll S.L."/>
            <person name="Lucas S."/>
            <person name="Han J."/>
            <person name="Lapidus A.L."/>
            <person name="Cheng J.F."/>
            <person name="Goodwin L.A."/>
            <person name="Pitluck S."/>
            <person name="Peters L."/>
            <person name="Chertkov O."/>
            <person name="Held B."/>
            <person name="Detter J.C."/>
            <person name="Han C.S."/>
            <person name="Tapia R."/>
            <person name="Land M.L."/>
            <person name="Hauser L.J."/>
            <person name="Kyrpides N.C."/>
            <person name="Ivanova N.N."/>
            <person name="Mikhailova N."/>
            <person name="Pagani I."/>
            <person name="Woyke T."/>
            <person name="Arkin A.P."/>
            <person name="Dehal P."/>
            <person name="Chivian D."/>
            <person name="Criddle C.S."/>
            <person name="Wu W."/>
            <person name="Chakraborty R."/>
            <person name="Hazen T.C."/>
            <person name="Fields M.W."/>
        </authorList>
    </citation>
    <scope>NUCLEOTIDE SEQUENCE [LARGE SCALE GENOMIC DNA]</scope>
    <source>
        <strain evidence="3">FW-101-2B</strain>
    </source>
</reference>
<dbReference type="InterPro" id="IPR003141">
    <property type="entry name" value="Pol/His_phosphatase_N"/>
</dbReference>
<dbReference type="SUPFAM" id="SSF89550">
    <property type="entry name" value="PHP domain-like"/>
    <property type="match status" value="1"/>
</dbReference>
<dbReference type="EMBL" id="CM001368">
    <property type="protein sequence ID" value="EHJ47189.1"/>
    <property type="molecule type" value="Genomic_DNA"/>
</dbReference>
<evidence type="ECO:0000259" key="1">
    <source>
        <dbReference type="SMART" id="SM00481"/>
    </source>
</evidence>
<dbReference type="SMART" id="SM00481">
    <property type="entry name" value="POLIIIAc"/>
    <property type="match status" value="1"/>
</dbReference>
<evidence type="ECO:0000313" key="2">
    <source>
        <dbReference type="EMBL" id="EHJ47189.1"/>
    </source>
</evidence>
<sequence>MIDLHTHTTFSDGVLIPSELARRATKAGYRAMAMTDHADSSNLDLILTNIGRFVAESGAFLGVTVLCGVEITHVPPPLIPHLVEQARARGAQLVVVHGETIVEPVETGTNLAAIEAGADILAHPGLLTPEEAELAAERGVALEITTRKGHSLTNGHVAALARRFGARLVINNDAHAPEDLVSQERRKKVALGAGLSYEEYLCAESNSRDIVSRILGAGRTD</sequence>
<dbReference type="GO" id="GO:0042578">
    <property type="term" value="F:phosphoric ester hydrolase activity"/>
    <property type="evidence" value="ECO:0007669"/>
    <property type="project" value="TreeGrafter"/>
</dbReference>
<dbReference type="PANTHER" id="PTHR36928">
    <property type="entry name" value="PHOSPHATASE YCDX-RELATED"/>
    <property type="match status" value="1"/>
</dbReference>
<organism evidence="2 3">
    <name type="scientific">Solidesulfovibrio carbinoliphilus subsp. oakridgensis</name>
    <dbReference type="NCBI Taxonomy" id="694327"/>
    <lineage>
        <taxon>Bacteria</taxon>
        <taxon>Pseudomonadati</taxon>
        <taxon>Thermodesulfobacteriota</taxon>
        <taxon>Desulfovibrionia</taxon>
        <taxon>Desulfovibrionales</taxon>
        <taxon>Desulfovibrionaceae</taxon>
        <taxon>Solidesulfovibrio</taxon>
    </lineage>
</organism>
<dbReference type="GO" id="GO:0008270">
    <property type="term" value="F:zinc ion binding"/>
    <property type="evidence" value="ECO:0007669"/>
    <property type="project" value="TreeGrafter"/>
</dbReference>
<keyword evidence="3" id="KW-1185">Reference proteome</keyword>
<dbReference type="PANTHER" id="PTHR36928:SF1">
    <property type="entry name" value="PHOSPHATASE YCDX-RELATED"/>
    <property type="match status" value="1"/>
</dbReference>
<proteinExistence type="predicted"/>
<dbReference type="eggNOG" id="COG1387">
    <property type="taxonomic scope" value="Bacteria"/>
</dbReference>
<dbReference type="CDD" id="cd07432">
    <property type="entry name" value="PHP_HisPPase"/>
    <property type="match status" value="1"/>
</dbReference>
<accession>G7Q4G6</accession>
<dbReference type="HOGENOM" id="CLU_106253_0_0_7"/>
<evidence type="ECO:0000313" key="3">
    <source>
        <dbReference type="Proteomes" id="UP000004662"/>
    </source>
</evidence>
<dbReference type="Gene3D" id="3.20.20.140">
    <property type="entry name" value="Metal-dependent hydrolases"/>
    <property type="match status" value="1"/>
</dbReference>
<dbReference type="GO" id="GO:0005829">
    <property type="term" value="C:cytosol"/>
    <property type="evidence" value="ECO:0007669"/>
    <property type="project" value="TreeGrafter"/>
</dbReference>
<gene>
    <name evidence="2" type="ORF">DFW101_1179</name>
</gene>
<dbReference type="Pfam" id="PF02811">
    <property type="entry name" value="PHP"/>
    <property type="match status" value="1"/>
</dbReference>
<dbReference type="AlphaFoldDB" id="G7Q4G6"/>
<dbReference type="InterPro" id="IPR016195">
    <property type="entry name" value="Pol/histidinol_Pase-like"/>
</dbReference>
<dbReference type="STRING" id="694327.DFW101_1179"/>
<dbReference type="InterPro" id="IPR050243">
    <property type="entry name" value="PHP_phosphatase"/>
</dbReference>
<dbReference type="NCBIfam" id="NF004981">
    <property type="entry name" value="PRK06361.1"/>
    <property type="match status" value="1"/>
</dbReference>